<organism evidence="1 2">
    <name type="scientific">Nocardiopsis ansamitocini</name>
    <dbReference type="NCBI Taxonomy" id="1670832"/>
    <lineage>
        <taxon>Bacteria</taxon>
        <taxon>Bacillati</taxon>
        <taxon>Actinomycetota</taxon>
        <taxon>Actinomycetes</taxon>
        <taxon>Streptosporangiales</taxon>
        <taxon>Nocardiopsidaceae</taxon>
        <taxon>Nocardiopsis</taxon>
    </lineage>
</organism>
<protein>
    <submittedName>
        <fullName evidence="1">Uncharacterized protein</fullName>
    </submittedName>
</protein>
<accession>A0A9W6P682</accession>
<reference evidence="1" key="1">
    <citation type="submission" date="2023-02" db="EMBL/GenBank/DDBJ databases">
        <title>Nocardiopsis ansamitocini NBRC 112285.</title>
        <authorList>
            <person name="Ichikawa N."/>
            <person name="Sato H."/>
            <person name="Tonouchi N."/>
        </authorList>
    </citation>
    <scope>NUCLEOTIDE SEQUENCE</scope>
    <source>
        <strain evidence="1">NBRC 112285</strain>
    </source>
</reference>
<sequence>MYYTQAWGGEGGFCPPVDGAIASFGTWWGLRCGSGPSPVIHTERAIVGPATVMSGRLGGVADGTCGGLLME</sequence>
<dbReference type="AlphaFoldDB" id="A0A9W6P682"/>
<dbReference type="Proteomes" id="UP001165092">
    <property type="component" value="Unassembled WGS sequence"/>
</dbReference>
<dbReference type="EMBL" id="BSQG01000003">
    <property type="protein sequence ID" value="GLU47891.1"/>
    <property type="molecule type" value="Genomic_DNA"/>
</dbReference>
<evidence type="ECO:0000313" key="1">
    <source>
        <dbReference type="EMBL" id="GLU47891.1"/>
    </source>
</evidence>
<evidence type="ECO:0000313" key="2">
    <source>
        <dbReference type="Proteomes" id="UP001165092"/>
    </source>
</evidence>
<keyword evidence="2" id="KW-1185">Reference proteome</keyword>
<gene>
    <name evidence="1" type="ORF">Nans01_22420</name>
</gene>
<comment type="caution">
    <text evidence="1">The sequence shown here is derived from an EMBL/GenBank/DDBJ whole genome shotgun (WGS) entry which is preliminary data.</text>
</comment>
<name>A0A9W6P682_9ACTN</name>
<proteinExistence type="predicted"/>